<dbReference type="PROSITE" id="PS50977">
    <property type="entry name" value="HTH_TETR_2"/>
    <property type="match status" value="1"/>
</dbReference>
<dbReference type="GO" id="GO:0045892">
    <property type="term" value="P:negative regulation of DNA-templated transcription"/>
    <property type="evidence" value="ECO:0007669"/>
    <property type="project" value="UniProtKB-ARBA"/>
</dbReference>
<dbReference type="eggNOG" id="COG1309">
    <property type="taxonomic scope" value="Bacteria"/>
</dbReference>
<dbReference type="Gene3D" id="1.10.10.60">
    <property type="entry name" value="Homeodomain-like"/>
    <property type="match status" value="1"/>
</dbReference>
<dbReference type="InterPro" id="IPR009057">
    <property type="entry name" value="Homeodomain-like_sf"/>
</dbReference>
<accession>A0A0R1RHI7</accession>
<dbReference type="InterPro" id="IPR050109">
    <property type="entry name" value="HTH-type_TetR-like_transc_reg"/>
</dbReference>
<evidence type="ECO:0000256" key="4">
    <source>
        <dbReference type="PROSITE-ProRule" id="PRU00335"/>
    </source>
</evidence>
<dbReference type="PANTHER" id="PTHR30055:SF226">
    <property type="entry name" value="HTH-TYPE TRANSCRIPTIONAL REGULATOR PKSA"/>
    <property type="match status" value="1"/>
</dbReference>
<dbReference type="Gene3D" id="1.10.357.10">
    <property type="entry name" value="Tetracycline Repressor, domain 2"/>
    <property type="match status" value="1"/>
</dbReference>
<dbReference type="GO" id="GO:0000976">
    <property type="term" value="F:transcription cis-regulatory region binding"/>
    <property type="evidence" value="ECO:0007669"/>
    <property type="project" value="TreeGrafter"/>
</dbReference>
<dbReference type="InterPro" id="IPR023772">
    <property type="entry name" value="DNA-bd_HTH_TetR-type_CS"/>
</dbReference>
<protein>
    <submittedName>
        <fullName evidence="6">Transcriptional regulator</fullName>
    </submittedName>
</protein>
<dbReference type="PATRIC" id="fig|1114972.6.peg.2028"/>
<evidence type="ECO:0000256" key="2">
    <source>
        <dbReference type="ARBA" id="ARBA00023125"/>
    </source>
</evidence>
<dbReference type="PROSITE" id="PS01081">
    <property type="entry name" value="HTH_TETR_1"/>
    <property type="match status" value="1"/>
</dbReference>
<keyword evidence="7" id="KW-1185">Reference proteome</keyword>
<dbReference type="Pfam" id="PF00440">
    <property type="entry name" value="TetR_N"/>
    <property type="match status" value="1"/>
</dbReference>
<dbReference type="SUPFAM" id="SSF46689">
    <property type="entry name" value="Homeodomain-like"/>
    <property type="match status" value="1"/>
</dbReference>
<comment type="caution">
    <text evidence="6">The sequence shown here is derived from an EMBL/GenBank/DDBJ whole genome shotgun (WGS) entry which is preliminary data.</text>
</comment>
<sequence>MSREAQLAATREKILEAAREQFLIKGYADTSTRDIATAAGVTQPALYHHFADKELIFVQVIETVGGELATNMNQILDANKGTGLELLTDMSAAMVAIHPRDAFSLIHGSFQYLRPENQAQLGRLFAQDYLQPIMRFFKSDKVVLRDGVDPATAANFYLTSLAPLFAKFHQLGGANLSQREHIQVLLRLILFGVAEK</sequence>
<proteinExistence type="predicted"/>
<evidence type="ECO:0000259" key="5">
    <source>
        <dbReference type="PROSITE" id="PS50977"/>
    </source>
</evidence>
<dbReference type="STRING" id="1114972.FD35_GL001985"/>
<dbReference type="GO" id="GO:0003700">
    <property type="term" value="F:DNA-binding transcription factor activity"/>
    <property type="evidence" value="ECO:0007669"/>
    <property type="project" value="TreeGrafter"/>
</dbReference>
<feature type="DNA-binding region" description="H-T-H motif" evidence="4">
    <location>
        <begin position="31"/>
        <end position="50"/>
    </location>
</feature>
<reference evidence="6 7" key="1">
    <citation type="journal article" date="2015" name="Genome Announc.">
        <title>Expanding the biotechnology potential of lactobacilli through comparative genomics of 213 strains and associated genera.</title>
        <authorList>
            <person name="Sun Z."/>
            <person name="Harris H.M."/>
            <person name="McCann A."/>
            <person name="Guo C."/>
            <person name="Argimon S."/>
            <person name="Zhang W."/>
            <person name="Yang X."/>
            <person name="Jeffery I.B."/>
            <person name="Cooney J.C."/>
            <person name="Kagawa T.F."/>
            <person name="Liu W."/>
            <person name="Song Y."/>
            <person name="Salvetti E."/>
            <person name="Wrobel A."/>
            <person name="Rasinkangas P."/>
            <person name="Parkhill J."/>
            <person name="Rea M.C."/>
            <person name="O'Sullivan O."/>
            <person name="Ritari J."/>
            <person name="Douillard F.P."/>
            <person name="Paul Ross R."/>
            <person name="Yang R."/>
            <person name="Briner A.E."/>
            <person name="Felis G.E."/>
            <person name="de Vos W.M."/>
            <person name="Barrangou R."/>
            <person name="Klaenhammer T.R."/>
            <person name="Caufield P.W."/>
            <person name="Cui Y."/>
            <person name="Zhang H."/>
            <person name="O'Toole P.W."/>
        </authorList>
    </citation>
    <scope>NUCLEOTIDE SEQUENCE [LARGE SCALE GENOMIC DNA]</scope>
    <source>
        <strain evidence="6 7">DSM 15814</strain>
    </source>
</reference>
<evidence type="ECO:0000256" key="3">
    <source>
        <dbReference type="ARBA" id="ARBA00023163"/>
    </source>
</evidence>
<dbReference type="Proteomes" id="UP000051999">
    <property type="component" value="Unassembled WGS sequence"/>
</dbReference>
<gene>
    <name evidence="6" type="ORF">FD35_GL001985</name>
</gene>
<dbReference type="AlphaFoldDB" id="A0A0R1RHI7"/>
<feature type="domain" description="HTH tetR-type" evidence="5">
    <location>
        <begin position="8"/>
        <end position="68"/>
    </location>
</feature>
<dbReference type="PANTHER" id="PTHR30055">
    <property type="entry name" value="HTH-TYPE TRANSCRIPTIONAL REGULATOR RUTR"/>
    <property type="match status" value="1"/>
</dbReference>
<name>A0A0R1RHI7_9LACO</name>
<evidence type="ECO:0000313" key="6">
    <source>
        <dbReference type="EMBL" id="KRL56349.1"/>
    </source>
</evidence>
<evidence type="ECO:0000256" key="1">
    <source>
        <dbReference type="ARBA" id="ARBA00023015"/>
    </source>
</evidence>
<dbReference type="FunFam" id="1.10.10.60:FF:000141">
    <property type="entry name" value="TetR family transcriptional regulator"/>
    <property type="match status" value="1"/>
</dbReference>
<dbReference type="InterPro" id="IPR001647">
    <property type="entry name" value="HTH_TetR"/>
</dbReference>
<dbReference type="PRINTS" id="PR00455">
    <property type="entry name" value="HTHTETR"/>
</dbReference>
<dbReference type="OrthoDB" id="9814200at2"/>
<keyword evidence="2 4" id="KW-0238">DNA-binding</keyword>
<keyword evidence="1" id="KW-0805">Transcription regulation</keyword>
<dbReference type="EMBL" id="AZFF01000004">
    <property type="protein sequence ID" value="KRL56349.1"/>
    <property type="molecule type" value="Genomic_DNA"/>
</dbReference>
<dbReference type="RefSeq" id="WP_017262639.1">
    <property type="nucleotide sequence ID" value="NZ_AZFF01000004.1"/>
</dbReference>
<organism evidence="6 7">
    <name type="scientific">Furfurilactobacillus rossiae DSM 15814</name>
    <dbReference type="NCBI Taxonomy" id="1114972"/>
    <lineage>
        <taxon>Bacteria</taxon>
        <taxon>Bacillati</taxon>
        <taxon>Bacillota</taxon>
        <taxon>Bacilli</taxon>
        <taxon>Lactobacillales</taxon>
        <taxon>Lactobacillaceae</taxon>
        <taxon>Furfurilactobacillus</taxon>
    </lineage>
</organism>
<evidence type="ECO:0000313" key="7">
    <source>
        <dbReference type="Proteomes" id="UP000051999"/>
    </source>
</evidence>
<keyword evidence="3" id="KW-0804">Transcription</keyword>